<sequence length="426" mass="47131">MLVRARTILPVSRPPIEDGAISISGHRIRFVGPWKDVSRTSQRRAIDLGDVILLPGLINAHCHLDYTHMAGQFPPPKVFTDWIKLITAGKGTWSYSEFALSWIEGAKMLLRTGTTTVGDIEAIPELLPDVWASTPMRIFSFLEMTGVKSRRPPEEIVQTAMEKLRSLPIYRCRVGLSPHSPYSTAPKLLNLATQVTRQKHLRVVTHVSESDQEYDMFMHRRGQLFDWLARNERDMSDCGLGSPIQHMERAGALCENLLAVHVNYTAPGDALLLGKRKVSVVHCPRSHAYFKHQAFPLHELTAARVNLCLGTDSLASVYQGRKKTVELNMFEEMRELAATSPNLSPETILKMATINGARALGMKGEAGQLVAGAFADLIAIPYSGRTSAVYDAVLEHPGDVTSSMINGRWAIQPLGLQDTPTPGSHK</sequence>
<dbReference type="Pfam" id="PF01979">
    <property type="entry name" value="Amidohydro_1"/>
    <property type="match status" value="1"/>
</dbReference>
<dbReference type="SUPFAM" id="SSF51338">
    <property type="entry name" value="Composite domain of metallo-dependent hydrolases"/>
    <property type="match status" value="2"/>
</dbReference>
<accession>B9XGM1</accession>
<evidence type="ECO:0000256" key="1">
    <source>
        <dbReference type="ARBA" id="ARBA00022801"/>
    </source>
</evidence>
<proteinExistence type="predicted"/>
<dbReference type="EMBL" id="ABOX02000012">
    <property type="protein sequence ID" value="EEF61072.1"/>
    <property type="molecule type" value="Genomic_DNA"/>
</dbReference>
<dbReference type="Proteomes" id="UP000003688">
    <property type="component" value="Unassembled WGS sequence"/>
</dbReference>
<reference evidence="3 4" key="1">
    <citation type="journal article" date="2011" name="J. Bacteriol.">
        <title>Genome sequence of 'Pedosphaera parvula' Ellin514, an aerobic Verrucomicrobial isolate from pasture soil.</title>
        <authorList>
            <person name="Kant R."/>
            <person name="van Passel M.W."/>
            <person name="Sangwan P."/>
            <person name="Palva A."/>
            <person name="Lucas S."/>
            <person name="Copeland A."/>
            <person name="Lapidus A."/>
            <person name="Glavina Del Rio T."/>
            <person name="Dalin E."/>
            <person name="Tice H."/>
            <person name="Bruce D."/>
            <person name="Goodwin L."/>
            <person name="Pitluck S."/>
            <person name="Chertkov O."/>
            <person name="Larimer F.W."/>
            <person name="Land M.L."/>
            <person name="Hauser L."/>
            <person name="Brettin T.S."/>
            <person name="Detter J.C."/>
            <person name="Han S."/>
            <person name="de Vos W.M."/>
            <person name="Janssen P.H."/>
            <person name="Smidt H."/>
        </authorList>
    </citation>
    <scope>NUCLEOTIDE SEQUENCE [LARGE SCALE GENOMIC DNA]</scope>
    <source>
        <strain evidence="3 4">Ellin514</strain>
    </source>
</reference>
<dbReference type="AlphaFoldDB" id="B9XGM1"/>
<evidence type="ECO:0000313" key="4">
    <source>
        <dbReference type="Proteomes" id="UP000003688"/>
    </source>
</evidence>
<dbReference type="InterPro" id="IPR011059">
    <property type="entry name" value="Metal-dep_hydrolase_composite"/>
</dbReference>
<dbReference type="STRING" id="320771.Cflav_PD3789"/>
<dbReference type="RefSeq" id="WP_007414967.1">
    <property type="nucleotide sequence ID" value="NZ_ABOX02000012.1"/>
</dbReference>
<keyword evidence="1 3" id="KW-0378">Hydrolase</keyword>
<dbReference type="Gene3D" id="3.20.20.140">
    <property type="entry name" value="Metal-dependent hydrolases"/>
    <property type="match status" value="1"/>
</dbReference>
<dbReference type="PANTHER" id="PTHR43794">
    <property type="entry name" value="AMINOHYDROLASE SSNA-RELATED"/>
    <property type="match status" value="1"/>
</dbReference>
<dbReference type="SUPFAM" id="SSF51556">
    <property type="entry name" value="Metallo-dependent hydrolases"/>
    <property type="match status" value="1"/>
</dbReference>
<dbReference type="OrthoDB" id="9767366at2"/>
<organism evidence="3 4">
    <name type="scientific">Pedosphaera parvula (strain Ellin514)</name>
    <dbReference type="NCBI Taxonomy" id="320771"/>
    <lineage>
        <taxon>Bacteria</taxon>
        <taxon>Pseudomonadati</taxon>
        <taxon>Verrucomicrobiota</taxon>
        <taxon>Pedosphaerae</taxon>
        <taxon>Pedosphaerales</taxon>
        <taxon>Pedosphaeraceae</taxon>
        <taxon>Pedosphaera</taxon>
    </lineage>
</organism>
<gene>
    <name evidence="3" type="ORF">Cflav_PD3789</name>
</gene>
<dbReference type="GO" id="GO:0016810">
    <property type="term" value="F:hydrolase activity, acting on carbon-nitrogen (but not peptide) bonds"/>
    <property type="evidence" value="ECO:0007669"/>
    <property type="project" value="InterPro"/>
</dbReference>
<protein>
    <submittedName>
        <fullName evidence="3">Amidohydrolase</fullName>
    </submittedName>
</protein>
<keyword evidence="4" id="KW-1185">Reference proteome</keyword>
<comment type="caution">
    <text evidence="3">The sequence shown here is derived from an EMBL/GenBank/DDBJ whole genome shotgun (WGS) entry which is preliminary data.</text>
</comment>
<dbReference type="InterPro" id="IPR050287">
    <property type="entry name" value="MTA/SAH_deaminase"/>
</dbReference>
<dbReference type="InterPro" id="IPR006680">
    <property type="entry name" value="Amidohydro-rel"/>
</dbReference>
<name>B9XGM1_PEDPL</name>
<dbReference type="PANTHER" id="PTHR43794:SF11">
    <property type="entry name" value="AMIDOHYDROLASE-RELATED DOMAIN-CONTAINING PROTEIN"/>
    <property type="match status" value="1"/>
</dbReference>
<dbReference type="InterPro" id="IPR032466">
    <property type="entry name" value="Metal_Hydrolase"/>
</dbReference>
<evidence type="ECO:0000313" key="3">
    <source>
        <dbReference type="EMBL" id="EEF61072.1"/>
    </source>
</evidence>
<feature type="domain" description="Amidohydrolase-related" evidence="2">
    <location>
        <begin position="52"/>
        <end position="409"/>
    </location>
</feature>
<evidence type="ECO:0000259" key="2">
    <source>
        <dbReference type="Pfam" id="PF01979"/>
    </source>
</evidence>